<dbReference type="EMBL" id="BOML01000051">
    <property type="protein sequence ID" value="GIE04992.1"/>
    <property type="molecule type" value="Genomic_DNA"/>
</dbReference>
<evidence type="ECO:0000256" key="1">
    <source>
        <dbReference type="SAM" id="MobiDB-lite"/>
    </source>
</evidence>
<protein>
    <recommendedName>
        <fullName evidence="4">Peptidase S74 domain-containing protein</fullName>
    </recommendedName>
</protein>
<gene>
    <name evidence="2" type="ORF">Adu01nite_63420</name>
</gene>
<evidence type="ECO:0000313" key="3">
    <source>
        <dbReference type="Proteomes" id="UP000637628"/>
    </source>
</evidence>
<accession>A0ABQ3Z571</accession>
<feature type="region of interest" description="Disordered" evidence="1">
    <location>
        <begin position="25"/>
        <end position="55"/>
    </location>
</feature>
<proteinExistence type="predicted"/>
<dbReference type="Proteomes" id="UP000637628">
    <property type="component" value="Unassembled WGS sequence"/>
</dbReference>
<sequence length="259" mass="28193">MASWVLIPCLKSLFAEFDRIAPARDKASDGSIGDTAHSQTSSDHNPDETGTVPIHDADNVNEVHAIDVDNNLNESDLTMEKVVQFLLGRCRSGAEKRLRYIIWNKRIWSASSEWVQKTYTGASPHTEHAHFSASYDTTHEASTASWHLEDIPVALTAADKTWITNTIVAQTQKAIDTRLAAIGKQVTTDYRMDGTATPGSTYKRNLADLTGDVWFAAMVGTTRAGDPLPPDGVFAKLLEDLAILTAKVDALAAQVEKAG</sequence>
<organism evidence="2 3">
    <name type="scientific">Paractinoplanes durhamensis</name>
    <dbReference type="NCBI Taxonomy" id="113563"/>
    <lineage>
        <taxon>Bacteria</taxon>
        <taxon>Bacillati</taxon>
        <taxon>Actinomycetota</taxon>
        <taxon>Actinomycetes</taxon>
        <taxon>Micromonosporales</taxon>
        <taxon>Micromonosporaceae</taxon>
        <taxon>Paractinoplanes</taxon>
    </lineage>
</organism>
<keyword evidence="3" id="KW-1185">Reference proteome</keyword>
<reference evidence="2 3" key="1">
    <citation type="submission" date="2021-01" db="EMBL/GenBank/DDBJ databases">
        <title>Whole genome shotgun sequence of Actinoplanes durhamensis NBRC 14914.</title>
        <authorList>
            <person name="Komaki H."/>
            <person name="Tamura T."/>
        </authorList>
    </citation>
    <scope>NUCLEOTIDE SEQUENCE [LARGE SCALE GENOMIC DNA]</scope>
    <source>
        <strain evidence="2 3">NBRC 14914</strain>
    </source>
</reference>
<evidence type="ECO:0008006" key="4">
    <source>
        <dbReference type="Google" id="ProtNLM"/>
    </source>
</evidence>
<evidence type="ECO:0000313" key="2">
    <source>
        <dbReference type="EMBL" id="GIE04992.1"/>
    </source>
</evidence>
<comment type="caution">
    <text evidence="2">The sequence shown here is derived from an EMBL/GenBank/DDBJ whole genome shotgun (WGS) entry which is preliminary data.</text>
</comment>
<name>A0ABQ3Z571_9ACTN</name>
<dbReference type="RefSeq" id="WP_203732249.1">
    <property type="nucleotide sequence ID" value="NZ_BAAATX010000012.1"/>
</dbReference>